<reference evidence="2 3" key="1">
    <citation type="submission" date="2015-10" db="EMBL/GenBank/DDBJ databases">
        <title>Metagenome-Assembled Genomes uncover a global brackish microbiome.</title>
        <authorList>
            <person name="Hugerth L.W."/>
            <person name="Larsson J."/>
            <person name="Alneberg J."/>
            <person name="Lindh M.V."/>
            <person name="Legrand C."/>
            <person name="Pinhassi J."/>
            <person name="Andersson A.F."/>
        </authorList>
    </citation>
    <scope>NUCLEOTIDE SEQUENCE [LARGE SCALE GENOMIC DNA]</scope>
    <source>
        <strain evidence="2">BACL26 MAG-121220-bin70</strain>
    </source>
</reference>
<evidence type="ECO:0000313" key="2">
    <source>
        <dbReference type="EMBL" id="KRO92237.1"/>
    </source>
</evidence>
<feature type="transmembrane region" description="Helical" evidence="1">
    <location>
        <begin position="72"/>
        <end position="102"/>
    </location>
</feature>
<dbReference type="EMBL" id="LICA01000355">
    <property type="protein sequence ID" value="KRO92237.1"/>
    <property type="molecule type" value="Genomic_DNA"/>
</dbReference>
<protein>
    <recommendedName>
        <fullName evidence="4">Transmembrane protein (PGPGW)</fullName>
    </recommendedName>
</protein>
<organism evidence="2 3">
    <name type="scientific">SAR92 bacterium BACL26 MAG-121220-bin70</name>
    <dbReference type="NCBI Taxonomy" id="1655626"/>
    <lineage>
        <taxon>Bacteria</taxon>
        <taxon>Pseudomonadati</taxon>
        <taxon>Pseudomonadota</taxon>
        <taxon>Gammaproteobacteria</taxon>
        <taxon>Cellvibrionales</taxon>
        <taxon>Porticoccaceae</taxon>
        <taxon>SAR92 clade</taxon>
    </lineage>
</organism>
<evidence type="ECO:0000256" key="1">
    <source>
        <dbReference type="SAM" id="Phobius"/>
    </source>
</evidence>
<keyword evidence="1" id="KW-0472">Membrane</keyword>
<feature type="transmembrane region" description="Helical" evidence="1">
    <location>
        <begin position="14"/>
        <end position="37"/>
    </location>
</feature>
<comment type="caution">
    <text evidence="2">The sequence shown here is derived from an EMBL/GenBank/DDBJ whole genome shotgun (WGS) entry which is preliminary data.</text>
</comment>
<proteinExistence type="predicted"/>
<dbReference type="AlphaFoldDB" id="A0A0R2U5C1"/>
<keyword evidence="1" id="KW-0812">Transmembrane</keyword>
<gene>
    <name evidence="2" type="ORF">ABS24_07305</name>
</gene>
<evidence type="ECO:0000313" key="3">
    <source>
        <dbReference type="Proteomes" id="UP000051213"/>
    </source>
</evidence>
<name>A0A0R2U5C1_9GAMM</name>
<dbReference type="Proteomes" id="UP000051213">
    <property type="component" value="Unassembled WGS sequence"/>
</dbReference>
<sequence length="139" mass="15683">MNDILIWIFGHQNLLVWTGLASVSIFILSLFSLPWLVAKIPEDYFLSEKRAETPWKGNSPGVWLLMFVAKNVVGYLLLLSGFLMLFLPGQGILTMLTGLLLMDYPGKFKLERKIALSPAVLSKLNWLRGKAHQPPLKTD</sequence>
<keyword evidence="1" id="KW-1133">Transmembrane helix</keyword>
<accession>A0A0R2U5C1</accession>
<dbReference type="InterPro" id="IPR019099">
    <property type="entry name" value="Uncharacterised_PGPGW_TM"/>
</dbReference>
<evidence type="ECO:0008006" key="4">
    <source>
        <dbReference type="Google" id="ProtNLM"/>
    </source>
</evidence>
<dbReference type="Pfam" id="PF09656">
    <property type="entry name" value="PGPGW"/>
    <property type="match status" value="1"/>
</dbReference>